<gene>
    <name evidence="2" type="ORF">PAM7971_02731</name>
</gene>
<keyword evidence="3" id="KW-1185">Reference proteome</keyword>
<evidence type="ECO:0000313" key="2">
    <source>
        <dbReference type="EMBL" id="SLN53535.1"/>
    </source>
</evidence>
<dbReference type="PROSITE" id="PS50965">
    <property type="entry name" value="NERD"/>
    <property type="match status" value="1"/>
</dbReference>
<feature type="domain" description="NERD" evidence="1">
    <location>
        <begin position="1"/>
        <end position="39"/>
    </location>
</feature>
<dbReference type="AlphaFoldDB" id="A0A1Y5T6E5"/>
<dbReference type="InterPro" id="IPR011528">
    <property type="entry name" value="NERD"/>
</dbReference>
<dbReference type="Proteomes" id="UP000193307">
    <property type="component" value="Unassembled WGS sequence"/>
</dbReference>
<dbReference type="EMBL" id="FWFW01000009">
    <property type="protein sequence ID" value="SLN53535.1"/>
    <property type="molecule type" value="Genomic_DNA"/>
</dbReference>
<sequence length="39" mass="4437">MDMFFILSAAVFVVLGLGVIGRPQPQRRAIRVPVQNKRR</sequence>
<proteinExistence type="predicted"/>
<dbReference type="STRING" id="658057.SAMN04488032_10941"/>
<protein>
    <recommendedName>
        <fullName evidence="1">NERD domain-containing protein</fullName>
    </recommendedName>
</protein>
<accession>A0A1Y5T6E5</accession>
<evidence type="ECO:0000259" key="1">
    <source>
        <dbReference type="PROSITE" id="PS50965"/>
    </source>
</evidence>
<evidence type="ECO:0000313" key="3">
    <source>
        <dbReference type="Proteomes" id="UP000193307"/>
    </source>
</evidence>
<name>A0A1Y5T6E5_9RHOB</name>
<organism evidence="2 3">
    <name type="scientific">Pacificibacter marinus</name>
    <dbReference type="NCBI Taxonomy" id="658057"/>
    <lineage>
        <taxon>Bacteria</taxon>
        <taxon>Pseudomonadati</taxon>
        <taxon>Pseudomonadota</taxon>
        <taxon>Alphaproteobacteria</taxon>
        <taxon>Rhodobacterales</taxon>
        <taxon>Roseobacteraceae</taxon>
        <taxon>Pacificibacter</taxon>
    </lineage>
</organism>
<reference evidence="2 3" key="1">
    <citation type="submission" date="2017-03" db="EMBL/GenBank/DDBJ databases">
        <authorList>
            <person name="Afonso C.L."/>
            <person name="Miller P.J."/>
            <person name="Scott M.A."/>
            <person name="Spackman E."/>
            <person name="Goraichik I."/>
            <person name="Dimitrov K.M."/>
            <person name="Suarez D.L."/>
            <person name="Swayne D.E."/>
        </authorList>
    </citation>
    <scope>NUCLEOTIDE SEQUENCE [LARGE SCALE GENOMIC DNA]</scope>
    <source>
        <strain evidence="2 3">CECT 7971</strain>
    </source>
</reference>